<feature type="region of interest" description="Disordered" evidence="1">
    <location>
        <begin position="181"/>
        <end position="257"/>
    </location>
</feature>
<keyword evidence="4" id="KW-1185">Reference proteome</keyword>
<feature type="chain" id="PRO_5041399036" evidence="2">
    <location>
        <begin position="27"/>
        <end position="280"/>
    </location>
</feature>
<dbReference type="AlphaFoldDB" id="A0AA40CEI9"/>
<evidence type="ECO:0000313" key="4">
    <source>
        <dbReference type="Proteomes" id="UP001174934"/>
    </source>
</evidence>
<comment type="caution">
    <text evidence="3">The sequence shown here is derived from an EMBL/GenBank/DDBJ whole genome shotgun (WGS) entry which is preliminary data.</text>
</comment>
<gene>
    <name evidence="3" type="ORF">B0T17DRAFT_612403</name>
</gene>
<sequence length="280" mass="28365">MRSHSASSALLSTALLWLAAAPRAIAYPDGALLSLQLRQSDYDDTICQPATRSPSDTIPPCVEIQTIEEVCIANGTSPLALKAHQECMCTGSFFTEWPFCLACLYLHGQRSQRDVAFYSSVLAAASTALCDVPTPSATFAAVFTSAQAAIAYPTVGSTATSDRAPGQSAVSLYYTASGSQGPGRITGEATTATATGERPTPSSSSGGSAAETTTAGESESTASPLTISTGTTRTSTSSSSSATTTTSTNGGSSSKFGGDDKLKLLAILSLVGIVGAVTAS</sequence>
<evidence type="ECO:0000313" key="3">
    <source>
        <dbReference type="EMBL" id="KAK0635557.1"/>
    </source>
</evidence>
<feature type="signal peptide" evidence="2">
    <location>
        <begin position="1"/>
        <end position="26"/>
    </location>
</feature>
<dbReference type="Proteomes" id="UP001174934">
    <property type="component" value="Unassembled WGS sequence"/>
</dbReference>
<evidence type="ECO:0000256" key="2">
    <source>
        <dbReference type="SAM" id="SignalP"/>
    </source>
</evidence>
<reference evidence="3" key="1">
    <citation type="submission" date="2023-06" db="EMBL/GenBank/DDBJ databases">
        <title>Genome-scale phylogeny and comparative genomics of the fungal order Sordariales.</title>
        <authorList>
            <consortium name="Lawrence Berkeley National Laboratory"/>
            <person name="Hensen N."/>
            <person name="Bonometti L."/>
            <person name="Westerberg I."/>
            <person name="Brannstrom I.O."/>
            <person name="Guillou S."/>
            <person name="Cros-Aarteil S."/>
            <person name="Calhoun S."/>
            <person name="Haridas S."/>
            <person name="Kuo A."/>
            <person name="Mondo S."/>
            <person name="Pangilinan J."/>
            <person name="Riley R."/>
            <person name="LaButti K."/>
            <person name="Andreopoulos B."/>
            <person name="Lipzen A."/>
            <person name="Chen C."/>
            <person name="Yanf M."/>
            <person name="Daum C."/>
            <person name="Ng V."/>
            <person name="Clum A."/>
            <person name="Steindorff A."/>
            <person name="Ohm R."/>
            <person name="Martin F."/>
            <person name="Silar P."/>
            <person name="Natvig D."/>
            <person name="Lalanne C."/>
            <person name="Gautier V."/>
            <person name="Ament-velasquez S.L."/>
            <person name="Kruys A."/>
            <person name="Hutchinson M.I."/>
            <person name="Powell A.J."/>
            <person name="Barry K."/>
            <person name="Miller A.N."/>
            <person name="Grigoriev I.V."/>
            <person name="Debuchy R."/>
            <person name="Gladieux P."/>
            <person name="Thoren M.H."/>
            <person name="Johannesson H."/>
        </authorList>
    </citation>
    <scope>NUCLEOTIDE SEQUENCE</scope>
    <source>
        <strain evidence="3">SMH3391-2</strain>
    </source>
</reference>
<accession>A0AA40CEI9</accession>
<evidence type="ECO:0000256" key="1">
    <source>
        <dbReference type="SAM" id="MobiDB-lite"/>
    </source>
</evidence>
<feature type="compositionally biased region" description="Low complexity" evidence="1">
    <location>
        <begin position="186"/>
        <end position="256"/>
    </location>
</feature>
<proteinExistence type="predicted"/>
<dbReference type="EMBL" id="JAULSR010000001">
    <property type="protein sequence ID" value="KAK0635557.1"/>
    <property type="molecule type" value="Genomic_DNA"/>
</dbReference>
<organism evidence="3 4">
    <name type="scientific">Bombardia bombarda</name>
    <dbReference type="NCBI Taxonomy" id="252184"/>
    <lineage>
        <taxon>Eukaryota</taxon>
        <taxon>Fungi</taxon>
        <taxon>Dikarya</taxon>
        <taxon>Ascomycota</taxon>
        <taxon>Pezizomycotina</taxon>
        <taxon>Sordariomycetes</taxon>
        <taxon>Sordariomycetidae</taxon>
        <taxon>Sordariales</taxon>
        <taxon>Lasiosphaeriaceae</taxon>
        <taxon>Bombardia</taxon>
    </lineage>
</organism>
<name>A0AA40CEI9_9PEZI</name>
<protein>
    <submittedName>
        <fullName evidence="3">Uncharacterized protein</fullName>
    </submittedName>
</protein>
<keyword evidence="2" id="KW-0732">Signal</keyword>